<dbReference type="PANTHER" id="PTHR35841:SF1">
    <property type="entry name" value="PHOSPHONATES-BINDING PERIPLASMIC PROTEIN"/>
    <property type="match status" value="1"/>
</dbReference>
<dbReference type="NCBIfam" id="TIGR01098">
    <property type="entry name" value="3A0109s03R"/>
    <property type="match status" value="1"/>
</dbReference>
<dbReference type="RefSeq" id="WP_183167392.1">
    <property type="nucleotide sequence ID" value="NZ_JACHXI010000016.1"/>
</dbReference>
<keyword evidence="2" id="KW-0732">Signal</keyword>
<dbReference type="AlphaFoldDB" id="A0A839T8H7"/>
<name>A0A839T8H7_AZOMA</name>
<evidence type="ECO:0000256" key="3">
    <source>
        <dbReference type="SAM" id="MobiDB-lite"/>
    </source>
</evidence>
<dbReference type="InterPro" id="IPR005770">
    <property type="entry name" value="PhnD"/>
</dbReference>
<sequence>MKAIRCGLLPGESRAVVERLNEPLRAYLMRCLGMPVELIIGSNYVATGEALRRGELDLAYLGPVTYILQSRNAGLEPFARPTHGGSAGPTFKAAIIVPVDSAVENLGQLRGCEIAMGDLVSTSGSWVPRYMLLEAGLSLEQDYVRRSLGAHDEVAAAVVSRTVAAGGLSLPILQRLLNEGRIDGEAIRILAESQPIPEYMWTFREGLSLDLRESLRQAFVNLNDLATLGVYRATAFIPAVDADVDRVRYWMENILQARLQPSGSEQGQARVDFRSATTENTDKGGIVLPWRKSGSRARTSS</sequence>
<dbReference type="GO" id="GO:0055085">
    <property type="term" value="P:transmembrane transport"/>
    <property type="evidence" value="ECO:0007669"/>
    <property type="project" value="InterPro"/>
</dbReference>
<dbReference type="Proteomes" id="UP000549250">
    <property type="component" value="Unassembled WGS sequence"/>
</dbReference>
<feature type="region of interest" description="Disordered" evidence="3">
    <location>
        <begin position="280"/>
        <end position="301"/>
    </location>
</feature>
<gene>
    <name evidence="4" type="ORF">FHR87_002964</name>
</gene>
<evidence type="ECO:0000313" key="5">
    <source>
        <dbReference type="Proteomes" id="UP000549250"/>
    </source>
</evidence>
<evidence type="ECO:0000256" key="2">
    <source>
        <dbReference type="ARBA" id="ARBA00022729"/>
    </source>
</evidence>
<dbReference type="SUPFAM" id="SSF53850">
    <property type="entry name" value="Periplasmic binding protein-like II"/>
    <property type="match status" value="1"/>
</dbReference>
<dbReference type="PANTHER" id="PTHR35841">
    <property type="entry name" value="PHOSPHONATES-BINDING PERIPLASMIC PROTEIN"/>
    <property type="match status" value="1"/>
</dbReference>
<dbReference type="GO" id="GO:0043190">
    <property type="term" value="C:ATP-binding cassette (ABC) transporter complex"/>
    <property type="evidence" value="ECO:0007669"/>
    <property type="project" value="InterPro"/>
</dbReference>
<dbReference type="Gene3D" id="3.40.190.10">
    <property type="entry name" value="Periplasmic binding protein-like II"/>
    <property type="match status" value="2"/>
</dbReference>
<keyword evidence="5" id="KW-1185">Reference proteome</keyword>
<accession>A0A839T8H7</accession>
<reference evidence="4 5" key="1">
    <citation type="submission" date="2020-08" db="EMBL/GenBank/DDBJ databases">
        <title>Genomic Encyclopedia of Type Strains, Phase III (KMG-III): the genomes of soil and plant-associated and newly described type strains.</title>
        <authorList>
            <person name="Whitman W."/>
        </authorList>
    </citation>
    <scope>NUCLEOTIDE SEQUENCE [LARGE SCALE GENOMIC DNA]</scope>
    <source>
        <strain evidence="4 5">CECT 4462</strain>
    </source>
</reference>
<comment type="caution">
    <text evidence="4">The sequence shown here is derived from an EMBL/GenBank/DDBJ whole genome shotgun (WGS) entry which is preliminary data.</text>
</comment>
<organism evidence="4 5">
    <name type="scientific">Azomonas macrocytogenes</name>
    <name type="common">Azotobacter macrocytogenes</name>
    <dbReference type="NCBI Taxonomy" id="69962"/>
    <lineage>
        <taxon>Bacteria</taxon>
        <taxon>Pseudomonadati</taxon>
        <taxon>Pseudomonadota</taxon>
        <taxon>Gammaproteobacteria</taxon>
        <taxon>Pseudomonadales</taxon>
        <taxon>Pseudomonadaceae</taxon>
        <taxon>Azomonas</taxon>
    </lineage>
</organism>
<comment type="similarity">
    <text evidence="1">Belongs to the phosphate/phosphite/phosphonate binding protein family.</text>
</comment>
<proteinExistence type="inferred from homology"/>
<dbReference type="Pfam" id="PF12974">
    <property type="entry name" value="Phosphonate-bd"/>
    <property type="match status" value="1"/>
</dbReference>
<dbReference type="EMBL" id="JACHXI010000016">
    <property type="protein sequence ID" value="MBB3104544.1"/>
    <property type="molecule type" value="Genomic_DNA"/>
</dbReference>
<protein>
    <submittedName>
        <fullName evidence="4">Phosphonate transport system substrate-binding protein</fullName>
    </submittedName>
</protein>
<evidence type="ECO:0000313" key="4">
    <source>
        <dbReference type="EMBL" id="MBB3104544.1"/>
    </source>
</evidence>
<evidence type="ECO:0000256" key="1">
    <source>
        <dbReference type="ARBA" id="ARBA00007162"/>
    </source>
</evidence>